<evidence type="ECO:0000256" key="9">
    <source>
        <dbReference type="ARBA" id="ARBA00023324"/>
    </source>
</evidence>
<dbReference type="InterPro" id="IPR043156">
    <property type="entry name" value="Catalase_clade2_helical"/>
</dbReference>
<evidence type="ECO:0000313" key="13">
    <source>
        <dbReference type="Proteomes" id="UP001174908"/>
    </source>
</evidence>
<reference evidence="12" key="1">
    <citation type="submission" date="2023-06" db="EMBL/GenBank/DDBJ databases">
        <authorList>
            <person name="Jiang Y."/>
            <person name="Liu Q."/>
        </authorList>
    </citation>
    <scope>NUCLEOTIDE SEQUENCE</scope>
    <source>
        <strain evidence="12">CGMCC 1.12089</strain>
    </source>
</reference>
<dbReference type="PROSITE" id="PS00438">
    <property type="entry name" value="CATALASE_2"/>
    <property type="match status" value="1"/>
</dbReference>
<dbReference type="InterPro" id="IPR020835">
    <property type="entry name" value="Catalase_sf"/>
</dbReference>
<dbReference type="SUPFAM" id="SSF56634">
    <property type="entry name" value="Heme-dependent catalase-like"/>
    <property type="match status" value="1"/>
</dbReference>
<dbReference type="Pfam" id="PF18011">
    <property type="entry name" value="Catalase_C"/>
    <property type="match status" value="1"/>
</dbReference>
<comment type="cofactor">
    <cofactor evidence="1">
        <name>heme</name>
        <dbReference type="ChEBI" id="CHEBI:30413"/>
    </cofactor>
</comment>
<dbReference type="InterPro" id="IPR029062">
    <property type="entry name" value="Class_I_gatase-like"/>
</dbReference>
<feature type="region of interest" description="Disordered" evidence="10">
    <location>
        <begin position="1"/>
        <end position="50"/>
    </location>
</feature>
<dbReference type="Gene3D" id="3.40.50.880">
    <property type="match status" value="1"/>
</dbReference>
<dbReference type="PROSITE" id="PS51402">
    <property type="entry name" value="CATALASE_3"/>
    <property type="match status" value="1"/>
</dbReference>
<evidence type="ECO:0000256" key="3">
    <source>
        <dbReference type="ARBA" id="ARBA00012314"/>
    </source>
</evidence>
<keyword evidence="13" id="KW-1185">Reference proteome</keyword>
<sequence>MVKKQVPTAAQAEIDAARAAARNTDSGPATPPPPKAWQGDPPTLKAAEAQQMASAMPYNALKPAEHGESNAQSTPPGEVVSGSSRVPLASTLSEANESAKTGAVAPEGVNATISPLDRVRVDSSNQVLTTNQGVPIADNQNSLKAGARGPVLLEDFILREKITHFDHERIPERIVHARGSGAHGFFECYEPLTQYTKAAPFQEAGKITPTFVRFSTVAGERGSKDTARDVRGFAVKFYTDEGNWDLVGNNMPVFFIQDAMKFPDLVHAVKPEPHHQMPQAASAHDTFWDFVSLMPESTHMLMWQMSDRAIPRSYRMMQGFGVHTYRLVNDAGEACLVKFHWQPKLGTHSLVWEEAVKISGADPDFHRRDLWEAIEAGEYPEWELGLQIFTEDQAEQFSFDILDATKIVPEELVPIQIVGRLVLNRNPDNFFAETEQVAFCTAHVVPGIDFTNDPLLAGRIHSYVDTQISRLGGPNFHEIPINAPVAQVHNNQRDGMHRQAIHRGRVAYEPNSLGGGCPFQAGAAQGFTSVARRLDAQQSADKVRIKPEKFADHYTQARLFYESQSEVEQAHIGNAFRFELSKVTVPAIRERVVASLRNAVPALAERLAQDLGMELPQALPKALENPTPPEVEVSPALSLMARPGDGGVRTRKVAVLIGHGVDGPSLGKVISSLVEQGAVPRLVAARLGTYVAVGGEKFAADATMENSPGFLFDALVLPDGEEAVAALAADAHTLEFLRVQYWHCKTILAFGASQALLAEAQIPLMMADGEPDPGLILADAADADEAITDFIAAMGLHRHFGRENDPPRSEVATTAQS</sequence>
<evidence type="ECO:0000256" key="2">
    <source>
        <dbReference type="ARBA" id="ARBA00002974"/>
    </source>
</evidence>
<dbReference type="InterPro" id="IPR011614">
    <property type="entry name" value="Catalase_core"/>
</dbReference>
<feature type="domain" description="Catalase core" evidence="11">
    <location>
        <begin position="129"/>
        <end position="517"/>
    </location>
</feature>
<dbReference type="RefSeq" id="WP_286661962.1">
    <property type="nucleotide sequence ID" value="NZ_JASZYV010000004.1"/>
</dbReference>
<feature type="compositionally biased region" description="Low complexity" evidence="10">
    <location>
        <begin position="9"/>
        <end position="21"/>
    </location>
</feature>
<keyword evidence="4 12" id="KW-0575">Peroxidase</keyword>
<organism evidence="12 13">
    <name type="scientific">Variovorax dokdonensis</name>
    <dbReference type="NCBI Taxonomy" id="344883"/>
    <lineage>
        <taxon>Bacteria</taxon>
        <taxon>Pseudomonadati</taxon>
        <taxon>Pseudomonadota</taxon>
        <taxon>Betaproteobacteria</taxon>
        <taxon>Burkholderiales</taxon>
        <taxon>Comamonadaceae</taxon>
        <taxon>Variovorax</taxon>
    </lineage>
</organism>
<comment type="caution">
    <text evidence="12">The sequence shown here is derived from an EMBL/GenBank/DDBJ whole genome shotgun (WGS) entry which is preliminary data.</text>
</comment>
<evidence type="ECO:0000256" key="7">
    <source>
        <dbReference type="ARBA" id="ARBA00023002"/>
    </source>
</evidence>
<protein>
    <recommendedName>
        <fullName evidence="3">catalase</fullName>
        <ecNumber evidence="3">1.11.1.6</ecNumber>
    </recommendedName>
</protein>
<evidence type="ECO:0000256" key="8">
    <source>
        <dbReference type="ARBA" id="ARBA00023004"/>
    </source>
</evidence>
<keyword evidence="9" id="KW-0376">Hydrogen peroxide</keyword>
<keyword evidence="7 12" id="KW-0560">Oxidoreductase</keyword>
<dbReference type="Pfam" id="PF06628">
    <property type="entry name" value="Catalase-rel"/>
    <property type="match status" value="1"/>
</dbReference>
<dbReference type="PANTHER" id="PTHR42821:SF1">
    <property type="entry name" value="CATALASE-B"/>
    <property type="match status" value="1"/>
</dbReference>
<proteinExistence type="predicted"/>
<evidence type="ECO:0000256" key="5">
    <source>
        <dbReference type="ARBA" id="ARBA00022617"/>
    </source>
</evidence>
<dbReference type="PANTHER" id="PTHR42821">
    <property type="entry name" value="CATALASE"/>
    <property type="match status" value="1"/>
</dbReference>
<dbReference type="Proteomes" id="UP001174908">
    <property type="component" value="Unassembled WGS sequence"/>
</dbReference>
<dbReference type="InterPro" id="IPR024708">
    <property type="entry name" value="Catalase_AS"/>
</dbReference>
<dbReference type="Gene3D" id="2.40.180.10">
    <property type="entry name" value="Catalase core domain"/>
    <property type="match status" value="1"/>
</dbReference>
<comment type="function">
    <text evidence="2">Decomposes hydrogen peroxide into water and oxygen; serves to protect cells from the toxic effects of hydrogen peroxide.</text>
</comment>
<dbReference type="SUPFAM" id="SSF52317">
    <property type="entry name" value="Class I glutamine amidotransferase-like"/>
    <property type="match status" value="1"/>
</dbReference>
<dbReference type="InterPro" id="IPR024712">
    <property type="entry name" value="Catalase_clade2"/>
</dbReference>
<dbReference type="Gene3D" id="1.20.1370.20">
    <property type="match status" value="1"/>
</dbReference>
<dbReference type="EMBL" id="JASZYV010000004">
    <property type="protein sequence ID" value="MDM0046819.1"/>
    <property type="molecule type" value="Genomic_DNA"/>
</dbReference>
<evidence type="ECO:0000256" key="4">
    <source>
        <dbReference type="ARBA" id="ARBA00022559"/>
    </source>
</evidence>
<evidence type="ECO:0000256" key="6">
    <source>
        <dbReference type="ARBA" id="ARBA00022723"/>
    </source>
</evidence>
<keyword evidence="6" id="KW-0479">Metal-binding</keyword>
<dbReference type="InterPro" id="IPR041399">
    <property type="entry name" value="Catalase_large_C"/>
</dbReference>
<dbReference type="EC" id="1.11.1.6" evidence="3"/>
<evidence type="ECO:0000256" key="10">
    <source>
        <dbReference type="SAM" id="MobiDB-lite"/>
    </source>
</evidence>
<evidence type="ECO:0000259" key="11">
    <source>
        <dbReference type="SMART" id="SM01060"/>
    </source>
</evidence>
<keyword evidence="8" id="KW-0408">Iron</keyword>
<keyword evidence="5" id="KW-0349">Heme</keyword>
<dbReference type="SMART" id="SM01060">
    <property type="entry name" value="Catalase"/>
    <property type="match status" value="1"/>
</dbReference>
<accession>A0ABT7NFU1</accession>
<dbReference type="InterPro" id="IPR010582">
    <property type="entry name" value="Catalase_immune_responsive"/>
</dbReference>
<evidence type="ECO:0000313" key="12">
    <source>
        <dbReference type="EMBL" id="MDM0046819.1"/>
    </source>
</evidence>
<dbReference type="CDD" id="cd03132">
    <property type="entry name" value="GATase1_catalase"/>
    <property type="match status" value="1"/>
</dbReference>
<dbReference type="Pfam" id="PF00199">
    <property type="entry name" value="Catalase"/>
    <property type="match status" value="1"/>
</dbReference>
<dbReference type="PRINTS" id="PR00067">
    <property type="entry name" value="CATALASE"/>
</dbReference>
<dbReference type="InterPro" id="IPR018028">
    <property type="entry name" value="Catalase"/>
</dbReference>
<name>A0ABT7NFU1_9BURK</name>
<evidence type="ECO:0000256" key="1">
    <source>
        <dbReference type="ARBA" id="ARBA00001971"/>
    </source>
</evidence>
<dbReference type="GO" id="GO:0004096">
    <property type="term" value="F:catalase activity"/>
    <property type="evidence" value="ECO:0007669"/>
    <property type="project" value="UniProtKB-EC"/>
</dbReference>
<gene>
    <name evidence="12" type="ORF">QTH91_20170</name>
</gene>
<feature type="region of interest" description="Disordered" evidence="10">
    <location>
        <begin position="65"/>
        <end position="84"/>
    </location>
</feature>